<organism evidence="1 2">
    <name type="scientific">Candidatus Kerfeldbacteria bacterium CG_4_10_14_0_8_um_filter_42_10</name>
    <dbReference type="NCBI Taxonomy" id="2014248"/>
    <lineage>
        <taxon>Bacteria</taxon>
        <taxon>Candidatus Kerfeldiibacteriota</taxon>
    </lineage>
</organism>
<sequence>MDAIQIQLGNFRGNEANLEKLCQEATNILRSLAKYSSSVEVVISTPLSKVDPCPALIEVVFANPYGRKVLPRNREYELYPQGKPRWFLEKYKNGSGYEWRFLGTYHNWIERYRNIGWCELVITEKQVQAPYPSDIDWLFGKGGDGGILFHRSSKNH</sequence>
<gene>
    <name evidence="1" type="ORF">COY66_01535</name>
</gene>
<dbReference type="Proteomes" id="UP000230779">
    <property type="component" value="Unassembled WGS sequence"/>
</dbReference>
<dbReference type="EMBL" id="PFMD01000018">
    <property type="protein sequence ID" value="PIY97068.1"/>
    <property type="molecule type" value="Genomic_DNA"/>
</dbReference>
<protein>
    <submittedName>
        <fullName evidence="1">Uncharacterized protein</fullName>
    </submittedName>
</protein>
<dbReference type="AlphaFoldDB" id="A0A2M7RJZ4"/>
<reference evidence="1 2" key="1">
    <citation type="submission" date="2017-09" db="EMBL/GenBank/DDBJ databases">
        <title>Depth-based differentiation of microbial function through sediment-hosted aquifers and enrichment of novel symbionts in the deep terrestrial subsurface.</title>
        <authorList>
            <person name="Probst A.J."/>
            <person name="Ladd B."/>
            <person name="Jarett J.K."/>
            <person name="Geller-Mcgrath D.E."/>
            <person name="Sieber C.M."/>
            <person name="Emerson J.B."/>
            <person name="Anantharaman K."/>
            <person name="Thomas B.C."/>
            <person name="Malmstrom R."/>
            <person name="Stieglmeier M."/>
            <person name="Klingl A."/>
            <person name="Woyke T."/>
            <person name="Ryan C.M."/>
            <person name="Banfield J.F."/>
        </authorList>
    </citation>
    <scope>NUCLEOTIDE SEQUENCE [LARGE SCALE GENOMIC DNA]</scope>
    <source>
        <strain evidence="1">CG_4_10_14_0_8_um_filter_42_10</strain>
    </source>
</reference>
<name>A0A2M7RJZ4_9BACT</name>
<proteinExistence type="predicted"/>
<evidence type="ECO:0000313" key="1">
    <source>
        <dbReference type="EMBL" id="PIY97068.1"/>
    </source>
</evidence>
<comment type="caution">
    <text evidence="1">The sequence shown here is derived from an EMBL/GenBank/DDBJ whole genome shotgun (WGS) entry which is preliminary data.</text>
</comment>
<accession>A0A2M7RJZ4</accession>
<evidence type="ECO:0000313" key="2">
    <source>
        <dbReference type="Proteomes" id="UP000230779"/>
    </source>
</evidence>